<evidence type="ECO:0000256" key="2">
    <source>
        <dbReference type="ARBA" id="ARBA00022475"/>
    </source>
</evidence>
<dbReference type="GO" id="GO:0052621">
    <property type="term" value="F:diguanylate cyclase activity"/>
    <property type="evidence" value="ECO:0007669"/>
    <property type="project" value="UniProtKB-EC"/>
</dbReference>
<evidence type="ECO:0000313" key="8">
    <source>
        <dbReference type="EMBL" id="XBV84901.1"/>
    </source>
</evidence>
<feature type="transmembrane region" description="Helical" evidence="6">
    <location>
        <begin position="129"/>
        <end position="150"/>
    </location>
</feature>
<dbReference type="PANTHER" id="PTHR45138:SF9">
    <property type="entry name" value="DIGUANYLATE CYCLASE DGCM-RELATED"/>
    <property type="match status" value="1"/>
</dbReference>
<feature type="transmembrane region" description="Helical" evidence="6">
    <location>
        <begin position="6"/>
        <end position="28"/>
    </location>
</feature>
<dbReference type="GO" id="GO:0000155">
    <property type="term" value="F:phosphorelay sensor kinase activity"/>
    <property type="evidence" value="ECO:0007669"/>
    <property type="project" value="InterPro"/>
</dbReference>
<keyword evidence="8" id="KW-0548">Nucleotidyltransferase</keyword>
<keyword evidence="5 6" id="KW-0472">Membrane</keyword>
<evidence type="ECO:0000256" key="6">
    <source>
        <dbReference type="SAM" id="Phobius"/>
    </source>
</evidence>
<dbReference type="SUPFAM" id="SSF55781">
    <property type="entry name" value="GAF domain-like"/>
    <property type="match status" value="2"/>
</dbReference>
<dbReference type="InterPro" id="IPR050469">
    <property type="entry name" value="Diguanylate_Cyclase"/>
</dbReference>
<dbReference type="EMBL" id="CP158299">
    <property type="protein sequence ID" value="XBV84901.1"/>
    <property type="molecule type" value="Genomic_DNA"/>
</dbReference>
<dbReference type="InterPro" id="IPR011620">
    <property type="entry name" value="Sig_transdc_His_kinase_LytS_TM"/>
</dbReference>
<feature type="transmembrane region" description="Helical" evidence="6">
    <location>
        <begin position="40"/>
        <end position="65"/>
    </location>
</feature>
<sequence length="718" mass="77931">MLSLSVLLPLAYGLLLVIVLAFAAGLLLQPDMPSQRLKVPLLLAGAVSTLLLMLTPWVPLPGVLIDLRLLPPLLLLLTFGPRFSLPVLACAVLARLIVGGAGVVPELLSGAFSWLVAAGLWRGRRTLQLAWWEPLVVFGAMALPYGLISADLLRELLLVLPLSHALGLGVAAGVLHSRAQLVRLTRSYQALAHTDPLTGLLNRRQFQRDLEHLQPHDHLILLDIDHFKQVNDRYGHDTGDRAIQAVGAVLEATLPHRGRAYRIGGEEFAVVLPGRPDAALALAQRIWQGVRLTVVVSGTDEHQPPSLTCSLGVAQAGQRGIGASVFRRADSALYAAKRGGRDQIVVASATQAPAPSPSAHTTHIMMPDEQAGQHTLWATLLSTLDDLGRDAGQIEGEWDDLLSSAVMAVPGAEAGSLLLLEDQEFVIRAQHNFDDRLLGQRLSVAQQRAWYGPNLSGYLAGLPRLRTEPQQPEGSRMVTLGEAYGLRRIEVNLCVPVVVGREVVALLNLDNFSKESAFAPESLSQASAFARKIAALLQGRERRQREQRHQQELQALLALAEAWSHGHSVEQVARALCEALLVTLNAHSVVLLAPQDDALMSVISLGQVPMPQHCRVSVGEGLTAQTLGSGQPQRYLNVRFTGQRYEQLTSGGEAALMLPLDSLDASPALVVVRRPGDRPFQLSEELLGWRMMQMLAAQLDRLEPLPRRVDHLTAELLA</sequence>
<gene>
    <name evidence="8" type="ORF">ABOD76_15845</name>
</gene>
<dbReference type="Gene3D" id="3.30.450.40">
    <property type="match status" value="2"/>
</dbReference>
<dbReference type="Gene3D" id="3.30.70.270">
    <property type="match status" value="1"/>
</dbReference>
<comment type="subcellular location">
    <subcellularLocation>
        <location evidence="1">Cell membrane</location>
        <topology evidence="1">Multi-pass membrane protein</topology>
    </subcellularLocation>
</comment>
<feature type="transmembrane region" description="Helical" evidence="6">
    <location>
        <begin position="85"/>
        <end position="117"/>
    </location>
</feature>
<evidence type="ECO:0000256" key="5">
    <source>
        <dbReference type="ARBA" id="ARBA00023136"/>
    </source>
</evidence>
<dbReference type="RefSeq" id="WP_350242938.1">
    <property type="nucleotide sequence ID" value="NZ_CP158299.1"/>
</dbReference>
<dbReference type="KEGG" id="dsc:ABOD76_15845"/>
<keyword evidence="8" id="KW-0808">Transferase</keyword>
<dbReference type="EC" id="2.7.7.65" evidence="8"/>
<dbReference type="InterPro" id="IPR029016">
    <property type="entry name" value="GAF-like_dom_sf"/>
</dbReference>
<dbReference type="GO" id="GO:0043709">
    <property type="term" value="P:cell adhesion involved in single-species biofilm formation"/>
    <property type="evidence" value="ECO:0007669"/>
    <property type="project" value="TreeGrafter"/>
</dbReference>
<feature type="domain" description="GGDEF" evidence="7">
    <location>
        <begin position="215"/>
        <end position="349"/>
    </location>
</feature>
<dbReference type="PANTHER" id="PTHR45138">
    <property type="entry name" value="REGULATORY COMPONENTS OF SENSORY TRANSDUCTION SYSTEM"/>
    <property type="match status" value="1"/>
</dbReference>
<dbReference type="CDD" id="cd01949">
    <property type="entry name" value="GGDEF"/>
    <property type="match status" value="1"/>
</dbReference>
<dbReference type="InterPro" id="IPR029787">
    <property type="entry name" value="Nucleotide_cyclase"/>
</dbReference>
<dbReference type="SMART" id="SM00267">
    <property type="entry name" value="GGDEF"/>
    <property type="match status" value="1"/>
</dbReference>
<dbReference type="InterPro" id="IPR000160">
    <property type="entry name" value="GGDEF_dom"/>
</dbReference>
<dbReference type="NCBIfam" id="TIGR00254">
    <property type="entry name" value="GGDEF"/>
    <property type="match status" value="1"/>
</dbReference>
<dbReference type="PROSITE" id="PS50887">
    <property type="entry name" value="GGDEF"/>
    <property type="match status" value="1"/>
</dbReference>
<dbReference type="Pfam" id="PF07694">
    <property type="entry name" value="5TM-5TMR_LYT"/>
    <property type="match status" value="1"/>
</dbReference>
<proteinExistence type="predicted"/>
<keyword evidence="3 6" id="KW-0812">Transmembrane</keyword>
<dbReference type="InterPro" id="IPR043128">
    <property type="entry name" value="Rev_trsase/Diguanyl_cyclase"/>
</dbReference>
<dbReference type="GO" id="GO:1902201">
    <property type="term" value="P:negative regulation of bacterial-type flagellum-dependent cell motility"/>
    <property type="evidence" value="ECO:0007669"/>
    <property type="project" value="TreeGrafter"/>
</dbReference>
<evidence type="ECO:0000256" key="4">
    <source>
        <dbReference type="ARBA" id="ARBA00022989"/>
    </source>
</evidence>
<dbReference type="GO" id="GO:0071555">
    <property type="term" value="P:cell wall organization"/>
    <property type="evidence" value="ECO:0007669"/>
    <property type="project" value="InterPro"/>
</dbReference>
<keyword evidence="4 6" id="KW-1133">Transmembrane helix</keyword>
<dbReference type="FunFam" id="3.30.70.270:FF:000001">
    <property type="entry name" value="Diguanylate cyclase domain protein"/>
    <property type="match status" value="1"/>
</dbReference>
<feature type="transmembrane region" description="Helical" evidence="6">
    <location>
        <begin position="156"/>
        <end position="176"/>
    </location>
</feature>
<protein>
    <submittedName>
        <fullName evidence="8">GGDEF domain-containing protein</fullName>
        <ecNumber evidence="8">2.7.7.65</ecNumber>
    </submittedName>
</protein>
<keyword evidence="2" id="KW-1003">Cell membrane</keyword>
<dbReference type="AlphaFoldDB" id="A0AAU7U8V0"/>
<name>A0AAU7U8V0_9DEIO</name>
<evidence type="ECO:0000259" key="7">
    <source>
        <dbReference type="PROSITE" id="PS50887"/>
    </source>
</evidence>
<organism evidence="8">
    <name type="scientific">Deinococcus sonorensis KR-87</name>
    <dbReference type="NCBI Taxonomy" id="694439"/>
    <lineage>
        <taxon>Bacteria</taxon>
        <taxon>Thermotogati</taxon>
        <taxon>Deinococcota</taxon>
        <taxon>Deinococci</taxon>
        <taxon>Deinococcales</taxon>
        <taxon>Deinococcaceae</taxon>
        <taxon>Deinococcus</taxon>
    </lineage>
</organism>
<dbReference type="SUPFAM" id="SSF55073">
    <property type="entry name" value="Nucleotide cyclase"/>
    <property type="match status" value="1"/>
</dbReference>
<accession>A0AAU7U8V0</accession>
<reference evidence="8" key="1">
    <citation type="submission" date="2024-06" db="EMBL/GenBank/DDBJ databases">
        <title>Draft Genome Sequence of Deinococcus sonorensis Type Strain KR-87, a Biofilm Producing Representative of the Genus Deinococcus.</title>
        <authorList>
            <person name="Boren L.S."/>
            <person name="Grosso R.A."/>
            <person name="Hugenberg-Cox A.N."/>
            <person name="Hill J.T.E."/>
            <person name="Albert C.M."/>
            <person name="Tuohy J.M."/>
        </authorList>
    </citation>
    <scope>NUCLEOTIDE SEQUENCE</scope>
    <source>
        <strain evidence="8">KR-87</strain>
    </source>
</reference>
<evidence type="ECO:0000256" key="1">
    <source>
        <dbReference type="ARBA" id="ARBA00004651"/>
    </source>
</evidence>
<evidence type="ECO:0000256" key="3">
    <source>
        <dbReference type="ARBA" id="ARBA00022692"/>
    </source>
</evidence>
<dbReference type="GO" id="GO:0005886">
    <property type="term" value="C:plasma membrane"/>
    <property type="evidence" value="ECO:0007669"/>
    <property type="project" value="UniProtKB-SubCell"/>
</dbReference>
<dbReference type="Pfam" id="PF00990">
    <property type="entry name" value="GGDEF"/>
    <property type="match status" value="1"/>
</dbReference>